<reference evidence="2 3" key="1">
    <citation type="submission" date="2008-03" db="EMBL/GenBank/DDBJ databases">
        <title>Sequencing of the draft genome and assembly of Burkholderia ambifaria MEX-5.</title>
        <authorList>
            <consortium name="US DOE Joint Genome Institute (JGI-PGF)"/>
            <person name="Copeland A."/>
            <person name="Lucas S."/>
            <person name="Lapidus A."/>
            <person name="Glavina del Rio T."/>
            <person name="Dalin E."/>
            <person name="Tice H."/>
            <person name="Bruce D."/>
            <person name="Goodwin L."/>
            <person name="Pitluck S."/>
            <person name="Larimer F."/>
            <person name="Land M.L."/>
            <person name="Hauser L."/>
            <person name="Tiedje J."/>
            <person name="Richardson P."/>
        </authorList>
    </citation>
    <scope>NUCLEOTIDE SEQUENCE [LARGE SCALE GENOMIC DNA]</scope>
    <source>
        <strain evidence="2 3">MEX-5</strain>
    </source>
</reference>
<protein>
    <submittedName>
        <fullName evidence="2">Filamentation induced by cAMP protein Fic</fullName>
    </submittedName>
</protein>
<evidence type="ECO:0000256" key="1">
    <source>
        <dbReference type="SAM" id="MobiDB-lite"/>
    </source>
</evidence>
<proteinExistence type="predicted"/>
<evidence type="ECO:0000313" key="2">
    <source>
        <dbReference type="EMBL" id="EDT40951.1"/>
    </source>
</evidence>
<dbReference type="EMBL" id="ABLK01000099">
    <property type="protein sequence ID" value="EDT40951.1"/>
    <property type="molecule type" value="Genomic_DNA"/>
</dbReference>
<accession>B1T665</accession>
<feature type="region of interest" description="Disordered" evidence="1">
    <location>
        <begin position="26"/>
        <end position="46"/>
    </location>
</feature>
<dbReference type="RefSeq" id="WP_006759162.1">
    <property type="nucleotide sequence ID" value="NZ_ABLK01000099.1"/>
</dbReference>
<sequence length="103" mass="11840">MQVGFKALADRYGITLAQPLRVDSSIASRRASRENDDQVENQYPPSYRPTDDFAGHFEFGLKYEALHFEFFARLFAVVGPRPIESWCRNAPFGQYARRAGFFV</sequence>
<comment type="caution">
    <text evidence="2">The sequence shown here is derived from an EMBL/GenBank/DDBJ whole genome shotgun (WGS) entry which is preliminary data.</text>
</comment>
<dbReference type="PATRIC" id="fig|396597.7.peg.4724"/>
<name>B1T665_9BURK</name>
<evidence type="ECO:0000313" key="3">
    <source>
        <dbReference type="Proteomes" id="UP000004814"/>
    </source>
</evidence>
<organism evidence="2 3">
    <name type="scientific">Burkholderia ambifaria MEX-5</name>
    <dbReference type="NCBI Taxonomy" id="396597"/>
    <lineage>
        <taxon>Bacteria</taxon>
        <taxon>Pseudomonadati</taxon>
        <taxon>Pseudomonadota</taxon>
        <taxon>Betaproteobacteria</taxon>
        <taxon>Burkholderiales</taxon>
        <taxon>Burkholderiaceae</taxon>
        <taxon>Burkholderia</taxon>
        <taxon>Burkholderia cepacia complex</taxon>
    </lineage>
</organism>
<dbReference type="Proteomes" id="UP000004814">
    <property type="component" value="Unassembled WGS sequence"/>
</dbReference>
<dbReference type="AlphaFoldDB" id="B1T665"/>
<gene>
    <name evidence="2" type="ORF">BamMEX5DRAFT_3281</name>
</gene>